<dbReference type="GO" id="GO:0009424">
    <property type="term" value="C:bacterial-type flagellum hook"/>
    <property type="evidence" value="ECO:0007669"/>
    <property type="project" value="InterPro"/>
</dbReference>
<evidence type="ECO:0000256" key="5">
    <source>
        <dbReference type="SAM" id="MobiDB-lite"/>
    </source>
</evidence>
<dbReference type="GO" id="GO:0071973">
    <property type="term" value="P:bacterial-type flagellum-dependent cell motility"/>
    <property type="evidence" value="ECO:0007669"/>
    <property type="project" value="InterPro"/>
</dbReference>
<protein>
    <submittedName>
        <fullName evidence="8">Flagellar hook-associated protein 3</fullName>
    </submittedName>
</protein>
<comment type="similarity">
    <text evidence="3">Belongs to the bacterial flagellin family.</text>
</comment>
<dbReference type="InterPro" id="IPR001029">
    <property type="entry name" value="Flagellin_N"/>
</dbReference>
<dbReference type="Gene3D" id="1.20.1330.10">
    <property type="entry name" value="f41 fragment of flagellin, N-terminal domain"/>
    <property type="match status" value="2"/>
</dbReference>
<keyword evidence="8" id="KW-0969">Cilium</keyword>
<evidence type="ECO:0000256" key="1">
    <source>
        <dbReference type="ARBA" id="ARBA00004365"/>
    </source>
</evidence>
<dbReference type="InterPro" id="IPR046358">
    <property type="entry name" value="Flagellin_C"/>
</dbReference>
<evidence type="ECO:0000256" key="4">
    <source>
        <dbReference type="ARBA" id="ARBA00023143"/>
    </source>
</evidence>
<keyword evidence="8" id="KW-0282">Flagellum</keyword>
<evidence type="ECO:0000259" key="6">
    <source>
        <dbReference type="Pfam" id="PF00669"/>
    </source>
</evidence>
<organism evidence="8 9">
    <name type="scientific">Azoarcus taiwanensis</name>
    <dbReference type="NCBI Taxonomy" id="666964"/>
    <lineage>
        <taxon>Bacteria</taxon>
        <taxon>Pseudomonadati</taxon>
        <taxon>Pseudomonadota</taxon>
        <taxon>Betaproteobacteria</taxon>
        <taxon>Rhodocyclales</taxon>
        <taxon>Zoogloeaceae</taxon>
        <taxon>Azoarcus</taxon>
    </lineage>
</organism>
<dbReference type="Pfam" id="PF00669">
    <property type="entry name" value="Flagellin_N"/>
    <property type="match status" value="1"/>
</dbReference>
<evidence type="ECO:0000313" key="8">
    <source>
        <dbReference type="EMBL" id="NMG02923.1"/>
    </source>
</evidence>
<evidence type="ECO:0000256" key="3">
    <source>
        <dbReference type="ARBA" id="ARBA00005709"/>
    </source>
</evidence>
<dbReference type="InterPro" id="IPR013384">
    <property type="entry name" value="Flagell_FlgL"/>
</dbReference>
<dbReference type="PANTHER" id="PTHR42792">
    <property type="entry name" value="FLAGELLIN"/>
    <property type="match status" value="1"/>
</dbReference>
<dbReference type="EMBL" id="WTVM01000037">
    <property type="protein sequence ID" value="NMG02923.1"/>
    <property type="molecule type" value="Genomic_DNA"/>
</dbReference>
<evidence type="ECO:0000256" key="2">
    <source>
        <dbReference type="ARBA" id="ARBA00004613"/>
    </source>
</evidence>
<accession>A0A972F779</accession>
<keyword evidence="9" id="KW-1185">Reference proteome</keyword>
<dbReference type="GO" id="GO:0005198">
    <property type="term" value="F:structural molecule activity"/>
    <property type="evidence" value="ECO:0007669"/>
    <property type="project" value="InterPro"/>
</dbReference>
<evidence type="ECO:0000259" key="7">
    <source>
        <dbReference type="Pfam" id="PF00700"/>
    </source>
</evidence>
<evidence type="ECO:0000313" key="9">
    <source>
        <dbReference type="Proteomes" id="UP000599523"/>
    </source>
</evidence>
<feature type="domain" description="Flagellin C-terminal" evidence="7">
    <location>
        <begin position="357"/>
        <end position="435"/>
    </location>
</feature>
<dbReference type="NCBIfam" id="TIGR02550">
    <property type="entry name" value="flagell_flgL"/>
    <property type="match status" value="1"/>
</dbReference>
<comment type="caution">
    <text evidence="8">The sequence shown here is derived from an EMBL/GenBank/DDBJ whole genome shotgun (WGS) entry which is preliminary data.</text>
</comment>
<comment type="subcellular location">
    <subcellularLocation>
        <location evidence="1">Bacterial flagellum</location>
    </subcellularLocation>
    <subcellularLocation>
        <location evidence="2">Secreted</location>
    </subcellularLocation>
</comment>
<keyword evidence="8" id="KW-0966">Cell projection</keyword>
<feature type="domain" description="Flagellin N-terminal" evidence="6">
    <location>
        <begin position="3"/>
        <end position="139"/>
    </location>
</feature>
<feature type="region of interest" description="Disordered" evidence="5">
    <location>
        <begin position="227"/>
        <end position="247"/>
    </location>
</feature>
<dbReference type="GO" id="GO:0005576">
    <property type="term" value="C:extracellular region"/>
    <property type="evidence" value="ECO:0007669"/>
    <property type="project" value="UniProtKB-SubCell"/>
</dbReference>
<dbReference type="SUPFAM" id="SSF64518">
    <property type="entry name" value="Phase 1 flagellin"/>
    <property type="match status" value="1"/>
</dbReference>
<dbReference type="Proteomes" id="UP000599523">
    <property type="component" value="Unassembled WGS sequence"/>
</dbReference>
<dbReference type="AlphaFoldDB" id="A0A972F779"/>
<proteinExistence type="inferred from homology"/>
<name>A0A972F779_9RHOO</name>
<keyword evidence="4" id="KW-0975">Bacterial flagellum</keyword>
<sequence>MRISSSMIYQRGLNALQQQTFDLVRTQQQVATGRRILTPADDPIASARALELNQTKAVNSQFANNLAYANDNLRLLENKLVGVGDILQYARERSVQAGNGAATAEDLRYIATDLKSQFEALVALANSQDGQGDYLFAGYRADTQPFAGGLAGVNYAGDQGERTIQVSASRYMPTSFAGDRVFDRSRMIDVTATRPPTADNPTTNEALYSFRGATNSGTGGGLTVSFGSIAINDPDDPDSPRNPDNQGRRYIFTYAETTPGNPATGSFSVEEVVPGVGRNPVATGLAPGSTYAFNGIEVSLPSHVPAANPNDPANIESGDAFEVMVASTNMFKNVAVAISALDDSSGVGPAGGVAFALENLDAALENILGLRAQVGSQMVEAEQLQNLGSDLDLQYATAISRLEDVDYAEAISRLTRQQAFLQAAQQSYVRITGLSLFNFIN</sequence>
<reference evidence="8" key="1">
    <citation type="submission" date="2019-12" db="EMBL/GenBank/DDBJ databases">
        <title>Comparative genomics gives insights into the taxonomy of the Azoarcus-Aromatoleum group and reveals separate origins of nif in the plant-associated Azoarcus and non-plant-associated Aromatoleum sub-groups.</title>
        <authorList>
            <person name="Lafos M."/>
            <person name="Maluk M."/>
            <person name="Batista M."/>
            <person name="Junghare M."/>
            <person name="Carmona M."/>
            <person name="Faoro H."/>
            <person name="Cruz L.M."/>
            <person name="Battistoni F."/>
            <person name="De Souza E."/>
            <person name="Pedrosa F."/>
            <person name="Chen W.-M."/>
            <person name="Poole P.S."/>
            <person name="Dixon R.A."/>
            <person name="James E.K."/>
        </authorList>
    </citation>
    <scope>NUCLEOTIDE SEQUENCE</scope>
    <source>
        <strain evidence="8">NSC3</strain>
    </source>
</reference>
<dbReference type="PANTHER" id="PTHR42792:SF1">
    <property type="entry name" value="FLAGELLAR HOOK-ASSOCIATED PROTEIN 3"/>
    <property type="match status" value="1"/>
</dbReference>
<gene>
    <name evidence="8" type="primary">flgL</name>
    <name evidence="8" type="ORF">GPA21_08045</name>
</gene>
<dbReference type="Pfam" id="PF00700">
    <property type="entry name" value="Flagellin_C"/>
    <property type="match status" value="1"/>
</dbReference>
<dbReference type="InterPro" id="IPR001492">
    <property type="entry name" value="Flagellin"/>
</dbReference>
<dbReference type="RefSeq" id="WP_168987689.1">
    <property type="nucleotide sequence ID" value="NZ_CAWPHM010000261.1"/>
</dbReference>